<dbReference type="CDD" id="cd03060">
    <property type="entry name" value="GST_N_Omega_like"/>
    <property type="match status" value="1"/>
</dbReference>
<gene>
    <name evidence="3" type="ORF">C9J47_04305</name>
</gene>
<dbReference type="PROSITE" id="PS50404">
    <property type="entry name" value="GST_NTER"/>
    <property type="match status" value="1"/>
</dbReference>
<dbReference type="EMBL" id="PYOC01000001">
    <property type="protein sequence ID" value="PSV49786.1"/>
    <property type="molecule type" value="Genomic_DNA"/>
</dbReference>
<feature type="domain" description="GST N-terminal" evidence="1">
    <location>
        <begin position="2"/>
        <end position="81"/>
    </location>
</feature>
<dbReference type="InterPro" id="IPR050983">
    <property type="entry name" value="GST_Omega/HSP26"/>
</dbReference>
<evidence type="ECO:0000259" key="2">
    <source>
        <dbReference type="PROSITE" id="PS50405"/>
    </source>
</evidence>
<dbReference type="Pfam" id="PF13417">
    <property type="entry name" value="GST_N_3"/>
    <property type="match status" value="1"/>
</dbReference>
<name>A0A2T3LEJ9_9GAMM</name>
<dbReference type="InterPro" id="IPR010987">
    <property type="entry name" value="Glutathione-S-Trfase_C-like"/>
</dbReference>
<dbReference type="InterPro" id="IPR036249">
    <property type="entry name" value="Thioredoxin-like_sf"/>
</dbReference>
<dbReference type="SFLD" id="SFLDS00019">
    <property type="entry name" value="Glutathione_Transferase_(cytos"/>
    <property type="match status" value="1"/>
</dbReference>
<dbReference type="AlphaFoldDB" id="A0A2T3LEJ9"/>
<dbReference type="SUPFAM" id="SSF47616">
    <property type="entry name" value="GST C-terminal domain-like"/>
    <property type="match status" value="1"/>
</dbReference>
<feature type="domain" description="GST C-terminal" evidence="2">
    <location>
        <begin position="87"/>
        <end position="215"/>
    </location>
</feature>
<evidence type="ECO:0000313" key="4">
    <source>
        <dbReference type="Proteomes" id="UP000241803"/>
    </source>
</evidence>
<dbReference type="InterPro" id="IPR004045">
    <property type="entry name" value="Glutathione_S-Trfase_N"/>
</dbReference>
<dbReference type="PANTHER" id="PTHR43968:SF6">
    <property type="entry name" value="GLUTATHIONE S-TRANSFERASE OMEGA"/>
    <property type="match status" value="1"/>
</dbReference>
<protein>
    <submittedName>
        <fullName evidence="3">Glutathione S-transferase</fullName>
    </submittedName>
</protein>
<keyword evidence="3" id="KW-0808">Transferase</keyword>
<dbReference type="Gene3D" id="1.20.1050.10">
    <property type="match status" value="1"/>
</dbReference>
<reference evidence="3 4" key="1">
    <citation type="submission" date="2018-03" db="EMBL/GenBank/DDBJ databases">
        <title>Whole genome sequencing of Histamine producing bacteria.</title>
        <authorList>
            <person name="Butler K."/>
        </authorList>
    </citation>
    <scope>NUCLEOTIDE SEQUENCE [LARGE SCALE GENOMIC DNA]</scope>
    <source>
        <strain evidence="3 4">ATCC 19614</strain>
    </source>
</reference>
<organism evidence="3 4">
    <name type="scientific">Photobacterium indicum</name>
    <dbReference type="NCBI Taxonomy" id="81447"/>
    <lineage>
        <taxon>Bacteria</taxon>
        <taxon>Pseudomonadati</taxon>
        <taxon>Pseudomonadota</taxon>
        <taxon>Gammaproteobacteria</taxon>
        <taxon>Vibrionales</taxon>
        <taxon>Vibrionaceae</taxon>
        <taxon>Photobacterium</taxon>
    </lineage>
</organism>
<dbReference type="PROSITE" id="PS50405">
    <property type="entry name" value="GST_CTER"/>
    <property type="match status" value="1"/>
</dbReference>
<evidence type="ECO:0000313" key="3">
    <source>
        <dbReference type="EMBL" id="PSV49786.1"/>
    </source>
</evidence>
<dbReference type="SUPFAM" id="SSF52833">
    <property type="entry name" value="Thioredoxin-like"/>
    <property type="match status" value="1"/>
</dbReference>
<dbReference type="GO" id="GO:0016740">
    <property type="term" value="F:transferase activity"/>
    <property type="evidence" value="ECO:0007669"/>
    <property type="project" value="UniProtKB-KW"/>
</dbReference>
<evidence type="ECO:0000259" key="1">
    <source>
        <dbReference type="PROSITE" id="PS50404"/>
    </source>
</evidence>
<dbReference type="Proteomes" id="UP000241803">
    <property type="component" value="Unassembled WGS sequence"/>
</dbReference>
<dbReference type="GO" id="GO:0005737">
    <property type="term" value="C:cytoplasm"/>
    <property type="evidence" value="ECO:0007669"/>
    <property type="project" value="TreeGrafter"/>
</dbReference>
<dbReference type="RefSeq" id="WP_107252399.1">
    <property type="nucleotide sequence ID" value="NZ_PYOC01000001.1"/>
</dbReference>
<dbReference type="CDD" id="cd03196">
    <property type="entry name" value="GST_C_5"/>
    <property type="match status" value="1"/>
</dbReference>
<keyword evidence="4" id="KW-1185">Reference proteome</keyword>
<dbReference type="Pfam" id="PF13410">
    <property type="entry name" value="GST_C_2"/>
    <property type="match status" value="1"/>
</dbReference>
<sequence>MPHPILYSFRRCPYAMRARMGLLLAKRSVMLREIILKHKPADMLAASEKGTVPVLILNDGSVIDESLDIMKWALQQNDPANLLCIDNPSIQSDIDALIVTCDGEFKGWLDKYKYADRHPDFPEEYYRQQGMHFLNVLEERLSTSNYLMGTAPTLADYAIFPFIRQFAHVDRQRFEQSSYPKIQDWLAKHLESDVFSKVMAKYPLWLDNHESFLFE</sequence>
<dbReference type="InterPro" id="IPR036282">
    <property type="entry name" value="Glutathione-S-Trfase_C_sf"/>
</dbReference>
<dbReference type="InterPro" id="IPR040079">
    <property type="entry name" value="Glutathione_S-Trfase"/>
</dbReference>
<accession>A0A2T3LEJ9</accession>
<dbReference type="Gene3D" id="3.40.30.10">
    <property type="entry name" value="Glutaredoxin"/>
    <property type="match status" value="1"/>
</dbReference>
<comment type="caution">
    <text evidence="3">The sequence shown here is derived from an EMBL/GenBank/DDBJ whole genome shotgun (WGS) entry which is preliminary data.</text>
</comment>
<proteinExistence type="predicted"/>
<dbReference type="PANTHER" id="PTHR43968">
    <property type="match status" value="1"/>
</dbReference>